<proteinExistence type="predicted"/>
<dbReference type="PANTHER" id="PTHR23025:SF3">
    <property type="entry name" value="HORMONE-SENSITIVE LIPASE"/>
    <property type="match status" value="1"/>
</dbReference>
<dbReference type="PANTHER" id="PTHR23025">
    <property type="entry name" value="TRIACYLGLYCEROL LIPASE"/>
    <property type="match status" value="1"/>
</dbReference>
<dbReference type="GO" id="GO:0004771">
    <property type="term" value="F:sterol ester esterase activity"/>
    <property type="evidence" value="ECO:0007669"/>
    <property type="project" value="TreeGrafter"/>
</dbReference>
<sequence>MAETRTRVITVAFFWYLLSVLGPRSGPPGFERFNRWATRRFTAWQLSILTLVGYYVVRNIDAILNLHPKLARHKIYEPRFETAVTIMTAMTAGFMTAKSMRPKFIRDLASLVFAGYYIFTPDHAMEKVRKFNENPSVEGIRTSFEIMDNPYLDFIGGLMRPRLRGAQGMVFYVPRPKSSVYLAPVELELWYDKPLTELKSEKKIIFHIHGGGFISNTPRLHADSLTAWARQTQLPIIAINYRRAPEYPFPYAVDECFDAYTAMVESRGLCFGVKSKVPPRVVITGDSAGGNFSAVLMIKIIMSGNKALRDPVDALVLTYPALDLSPVGCYGEREMEFFRQEAGDDRDTGIFETRTEVVDLYKSGVHPVSMEHLVVAGTPYVDVNKNTPLSLSSRVLFMSDRVIPAEGLYVMVIMYIGTDRGIDFHNDPLVSPLWASDELLAQFPRCYVTCGTCDPLVDDTVIFTSRLRNARRAKNPKLNITEDIIRTRLVKGVSHGFLQFDTIYPETKSIYKMIGSWFLDAFERSEQESRLTVQEYREILDTPKVDTYRYNNPFPGY</sequence>
<dbReference type="GO" id="GO:0019433">
    <property type="term" value="P:triglyceride catabolic process"/>
    <property type="evidence" value="ECO:0007669"/>
    <property type="project" value="TreeGrafter"/>
</dbReference>
<protein>
    <recommendedName>
        <fullName evidence="2">Alpha/beta hydrolase fold-3 domain-containing protein</fullName>
    </recommendedName>
</protein>
<evidence type="ECO:0000313" key="3">
    <source>
        <dbReference type="EMBL" id="VVT46819.1"/>
    </source>
</evidence>
<organism evidence="3 4">
    <name type="scientific">Magnusiomyces paraingens</name>
    <dbReference type="NCBI Taxonomy" id="2606893"/>
    <lineage>
        <taxon>Eukaryota</taxon>
        <taxon>Fungi</taxon>
        <taxon>Dikarya</taxon>
        <taxon>Ascomycota</taxon>
        <taxon>Saccharomycotina</taxon>
        <taxon>Dipodascomycetes</taxon>
        <taxon>Dipodascales</taxon>
        <taxon>Dipodascaceae</taxon>
        <taxon>Magnusiomyces</taxon>
    </lineage>
</organism>
<dbReference type="GO" id="GO:0004806">
    <property type="term" value="F:triacylglycerol lipase activity"/>
    <property type="evidence" value="ECO:0007669"/>
    <property type="project" value="TreeGrafter"/>
</dbReference>
<evidence type="ECO:0000256" key="1">
    <source>
        <dbReference type="SAM" id="Phobius"/>
    </source>
</evidence>
<evidence type="ECO:0000259" key="2">
    <source>
        <dbReference type="Pfam" id="PF07859"/>
    </source>
</evidence>
<name>A0A5E8B625_9ASCO</name>
<dbReference type="Pfam" id="PF07859">
    <property type="entry name" value="Abhydrolase_3"/>
    <property type="match status" value="2"/>
</dbReference>
<reference evidence="3 4" key="1">
    <citation type="submission" date="2019-09" db="EMBL/GenBank/DDBJ databases">
        <authorList>
            <person name="Brejova B."/>
        </authorList>
    </citation>
    <scope>NUCLEOTIDE SEQUENCE [LARGE SCALE GENOMIC DNA]</scope>
</reference>
<keyword evidence="1" id="KW-1133">Transmembrane helix</keyword>
<dbReference type="Proteomes" id="UP000398389">
    <property type="component" value="Unassembled WGS sequence"/>
</dbReference>
<keyword evidence="1" id="KW-0472">Membrane</keyword>
<gene>
    <name evidence="3" type="ORF">SAPINGB_P001402</name>
</gene>
<dbReference type="SUPFAM" id="SSF53474">
    <property type="entry name" value="alpha/beta-Hydrolases"/>
    <property type="match status" value="1"/>
</dbReference>
<evidence type="ECO:0000313" key="4">
    <source>
        <dbReference type="Proteomes" id="UP000398389"/>
    </source>
</evidence>
<dbReference type="InterPro" id="IPR013094">
    <property type="entry name" value="AB_hydrolase_3"/>
</dbReference>
<dbReference type="OrthoDB" id="408631at2759"/>
<dbReference type="GeneID" id="43580225"/>
<dbReference type="Gene3D" id="3.40.50.1820">
    <property type="entry name" value="alpha/beta hydrolase"/>
    <property type="match status" value="1"/>
</dbReference>
<dbReference type="InterPro" id="IPR029058">
    <property type="entry name" value="AB_hydrolase_fold"/>
</dbReference>
<feature type="domain" description="Alpha/beta hydrolase fold-3" evidence="2">
    <location>
        <begin position="397"/>
        <end position="471"/>
    </location>
</feature>
<feature type="transmembrane region" description="Helical" evidence="1">
    <location>
        <begin position="41"/>
        <end position="57"/>
    </location>
</feature>
<keyword evidence="4" id="KW-1185">Reference proteome</keyword>
<accession>A0A5E8B625</accession>
<dbReference type="GO" id="GO:0005829">
    <property type="term" value="C:cytosol"/>
    <property type="evidence" value="ECO:0007669"/>
    <property type="project" value="TreeGrafter"/>
</dbReference>
<keyword evidence="1" id="KW-0812">Transmembrane</keyword>
<dbReference type="EMBL" id="CABVLU010000001">
    <property type="protein sequence ID" value="VVT46819.1"/>
    <property type="molecule type" value="Genomic_DNA"/>
</dbReference>
<feature type="transmembrane region" description="Helical" evidence="1">
    <location>
        <begin position="78"/>
        <end position="97"/>
    </location>
</feature>
<dbReference type="RefSeq" id="XP_031852016.1">
    <property type="nucleotide sequence ID" value="XM_031996125.1"/>
</dbReference>
<dbReference type="AlphaFoldDB" id="A0A5E8B625"/>
<feature type="domain" description="Alpha/beta hydrolase fold-3" evidence="2">
    <location>
        <begin position="205"/>
        <end position="325"/>
    </location>
</feature>